<reference evidence="2" key="1">
    <citation type="submission" date="2020-01" db="EMBL/GenBank/DDBJ databases">
        <authorList>
            <person name="Mishra B."/>
        </authorList>
    </citation>
    <scope>NUCLEOTIDE SEQUENCE [LARGE SCALE GENOMIC DNA]</scope>
</reference>
<evidence type="ECO:0000256" key="1">
    <source>
        <dbReference type="SAM" id="MobiDB-lite"/>
    </source>
</evidence>
<comment type="caution">
    <text evidence="2">The sequence shown here is derived from an EMBL/GenBank/DDBJ whole genome shotgun (WGS) entry which is preliminary data.</text>
</comment>
<evidence type="ECO:0000313" key="3">
    <source>
        <dbReference type="Proteomes" id="UP000467841"/>
    </source>
</evidence>
<protein>
    <submittedName>
        <fullName evidence="2">Uncharacterized protein</fullName>
    </submittedName>
</protein>
<feature type="compositionally biased region" description="Polar residues" evidence="1">
    <location>
        <begin position="72"/>
        <end position="82"/>
    </location>
</feature>
<name>A0A6D2KKT0_9BRAS</name>
<feature type="region of interest" description="Disordered" evidence="1">
    <location>
        <begin position="58"/>
        <end position="82"/>
    </location>
</feature>
<dbReference type="AlphaFoldDB" id="A0A6D2KKT0"/>
<proteinExistence type="predicted"/>
<evidence type="ECO:0000313" key="2">
    <source>
        <dbReference type="EMBL" id="CAA7055100.1"/>
    </source>
</evidence>
<dbReference type="EMBL" id="CACVBM020001606">
    <property type="protein sequence ID" value="CAA7055100.1"/>
    <property type="molecule type" value="Genomic_DNA"/>
</dbReference>
<dbReference type="Proteomes" id="UP000467841">
    <property type="component" value="Unassembled WGS sequence"/>
</dbReference>
<organism evidence="2 3">
    <name type="scientific">Microthlaspi erraticum</name>
    <dbReference type="NCBI Taxonomy" id="1685480"/>
    <lineage>
        <taxon>Eukaryota</taxon>
        <taxon>Viridiplantae</taxon>
        <taxon>Streptophyta</taxon>
        <taxon>Embryophyta</taxon>
        <taxon>Tracheophyta</taxon>
        <taxon>Spermatophyta</taxon>
        <taxon>Magnoliopsida</taxon>
        <taxon>eudicotyledons</taxon>
        <taxon>Gunneridae</taxon>
        <taxon>Pentapetalae</taxon>
        <taxon>rosids</taxon>
        <taxon>malvids</taxon>
        <taxon>Brassicales</taxon>
        <taxon>Brassicaceae</taxon>
        <taxon>Coluteocarpeae</taxon>
        <taxon>Microthlaspi</taxon>
    </lineage>
</organism>
<gene>
    <name evidence="2" type="ORF">MERR_LOCUS42336</name>
</gene>
<accession>A0A6D2KKT0</accession>
<keyword evidence="3" id="KW-1185">Reference proteome</keyword>
<sequence length="82" mass="9275">MNLLAEFFSKHGYRSFEADKVDIIASALHKALTCNQFQVNETSGTDENIIGNIHNATKKRKHQDLHKDLSPVVQTTPRAKVR</sequence>